<proteinExistence type="predicted"/>
<sequence length="369" mass="41041">MSFKKIVPVIIIALLVVAGYFIYVKLNPKEVPPYLVEAVGRIDADVVNLNTKYPGRVVKLNVDTGDEVQKGEVIAKLNSKEFQEKLNALNEQIKAKTNEFKALKSKIENTIKKAELNIKAKTAEINALNAQIDALQKVINQDVKDEKRLSSLVKRNLAKEHELEMARLKTQTDKDKLKGLLAKKEALKSALEAAKKDLNIALSQQNNLKAFEHSIKALEHNRDELQTMIDEMTLKSPVNGFVDTKIANTGEVIGAGMPVVSIIDNSSFYLKIYVDEITNGKIKLGDKAEIFLDSFPDKPIKAEVVKIAKRAEFTPKEVAVRSDRITRVYEVHLKPVEPNKYLKLGLPATGVVLIGNGSLPKSLDELPEL</sequence>
<organism evidence="4 5">
    <name type="scientific">Nautilia profundicola (strain ATCC BAA-1463 / DSM 18972 / AmH)</name>
    <dbReference type="NCBI Taxonomy" id="598659"/>
    <lineage>
        <taxon>Bacteria</taxon>
        <taxon>Pseudomonadati</taxon>
        <taxon>Campylobacterota</taxon>
        <taxon>Epsilonproteobacteria</taxon>
        <taxon>Nautiliales</taxon>
        <taxon>Nautiliaceae</taxon>
        <taxon>Nautilia</taxon>
    </lineage>
</organism>
<dbReference type="Gene3D" id="2.40.30.170">
    <property type="match status" value="1"/>
</dbReference>
<dbReference type="eggNOG" id="COG1566">
    <property type="taxonomic scope" value="Bacteria"/>
</dbReference>
<evidence type="ECO:0000256" key="1">
    <source>
        <dbReference type="SAM" id="Coils"/>
    </source>
</evidence>
<keyword evidence="1" id="KW-0175">Coiled coil</keyword>
<protein>
    <submittedName>
        <fullName evidence="4">Membrane fusion protein</fullName>
    </submittedName>
</protein>
<feature type="coiled-coil region" evidence="1">
    <location>
        <begin position="79"/>
        <end position="145"/>
    </location>
</feature>
<gene>
    <name evidence="4" type="ordered locus">NAMH_1647</name>
</gene>
<accession>B9L6N9</accession>
<dbReference type="Pfam" id="PF25973">
    <property type="entry name" value="BSH_CzcB"/>
    <property type="match status" value="1"/>
</dbReference>
<dbReference type="EMBL" id="CP001279">
    <property type="protein sequence ID" value="ACM92166.1"/>
    <property type="molecule type" value="Genomic_DNA"/>
</dbReference>
<dbReference type="RefSeq" id="WP_012663538.1">
    <property type="nucleotide sequence ID" value="NC_012115.1"/>
</dbReference>
<dbReference type="Gene3D" id="1.10.287.1490">
    <property type="match status" value="1"/>
</dbReference>
<dbReference type="STRING" id="598659.NAMH_1647"/>
<dbReference type="PRINTS" id="PR01490">
    <property type="entry name" value="RTXTOXIND"/>
</dbReference>
<keyword evidence="5" id="KW-1185">Reference proteome</keyword>
<dbReference type="PANTHER" id="PTHR30438">
    <property type="entry name" value="36 KDA ANTIGEN-RELATED"/>
    <property type="match status" value="1"/>
</dbReference>
<reference evidence="4 5" key="1">
    <citation type="journal article" date="2009" name="PLoS Genet.">
        <title>Adaptations to submarine hydrothermal environments exemplified by the genome of Nautilia profundicola.</title>
        <authorList>
            <person name="Campbell B.J."/>
            <person name="Smith J.L."/>
            <person name="Hanson T.E."/>
            <person name="Klotz M.G."/>
            <person name="Stein L.Y."/>
            <person name="Lee C.K."/>
            <person name="Wu D."/>
            <person name="Robinson J.M."/>
            <person name="Khouri H.M."/>
            <person name="Eisen J.A."/>
            <person name="Cary S.C."/>
        </authorList>
    </citation>
    <scope>NUCLEOTIDE SEQUENCE [LARGE SCALE GENOMIC DNA]</scope>
    <source>
        <strain evidence="5">ATCC BAA-1463 / DSM 18972 / AmH</strain>
    </source>
</reference>
<dbReference type="HOGENOM" id="CLU_018816_6_3_7"/>
<dbReference type="OrthoDB" id="9778236at2"/>
<feature type="domain" description="CzcB-like barrel-sandwich hybrid" evidence="3">
    <location>
        <begin position="48"/>
        <end position="262"/>
    </location>
</feature>
<dbReference type="SUPFAM" id="SSF58100">
    <property type="entry name" value="Bacterial hemolysins"/>
    <property type="match status" value="1"/>
</dbReference>
<keyword evidence="2" id="KW-1133">Transmembrane helix</keyword>
<dbReference type="PANTHER" id="PTHR30438:SF2">
    <property type="entry name" value="MEMBRANE PROTEIN"/>
    <property type="match status" value="1"/>
</dbReference>
<dbReference type="Gene3D" id="2.40.50.100">
    <property type="match status" value="1"/>
</dbReference>
<keyword evidence="2" id="KW-0812">Transmembrane</keyword>
<keyword evidence="2" id="KW-0472">Membrane</keyword>
<feature type="transmembrane region" description="Helical" evidence="2">
    <location>
        <begin position="6"/>
        <end position="24"/>
    </location>
</feature>
<evidence type="ECO:0000256" key="2">
    <source>
        <dbReference type="SAM" id="Phobius"/>
    </source>
</evidence>
<feature type="coiled-coil region" evidence="1">
    <location>
        <begin position="177"/>
        <end position="235"/>
    </location>
</feature>
<dbReference type="GO" id="GO:0005886">
    <property type="term" value="C:plasma membrane"/>
    <property type="evidence" value="ECO:0007669"/>
    <property type="project" value="TreeGrafter"/>
</dbReference>
<name>B9L6N9_NAUPA</name>
<evidence type="ECO:0000313" key="4">
    <source>
        <dbReference type="EMBL" id="ACM92166.1"/>
    </source>
</evidence>
<dbReference type="AlphaFoldDB" id="B9L6N9"/>
<dbReference type="InterPro" id="IPR058647">
    <property type="entry name" value="BSH_CzcB-like"/>
</dbReference>
<dbReference type="KEGG" id="nam:NAMH_1647"/>
<dbReference type="Proteomes" id="UP000000448">
    <property type="component" value="Chromosome"/>
</dbReference>
<evidence type="ECO:0000259" key="3">
    <source>
        <dbReference type="Pfam" id="PF25973"/>
    </source>
</evidence>
<evidence type="ECO:0000313" key="5">
    <source>
        <dbReference type="Proteomes" id="UP000000448"/>
    </source>
</evidence>